<dbReference type="GO" id="GO:0016787">
    <property type="term" value="F:hydrolase activity"/>
    <property type="evidence" value="ECO:0007669"/>
    <property type="project" value="UniProtKB-KW"/>
</dbReference>
<dbReference type="InterPro" id="IPR050593">
    <property type="entry name" value="LovG"/>
</dbReference>
<comment type="caution">
    <text evidence="4">The sequence shown here is derived from an EMBL/GenBank/DDBJ whole genome shotgun (WGS) entry which is preliminary data.</text>
</comment>
<evidence type="ECO:0000313" key="5">
    <source>
        <dbReference type="Proteomes" id="UP001201163"/>
    </source>
</evidence>
<keyword evidence="5" id="KW-1185">Reference proteome</keyword>
<evidence type="ECO:0000259" key="3">
    <source>
        <dbReference type="Pfam" id="PF03959"/>
    </source>
</evidence>
<dbReference type="Pfam" id="PF03959">
    <property type="entry name" value="FSH1"/>
    <property type="match status" value="1"/>
</dbReference>
<dbReference type="GO" id="GO:0005634">
    <property type="term" value="C:nucleus"/>
    <property type="evidence" value="ECO:0007669"/>
    <property type="project" value="TreeGrafter"/>
</dbReference>
<dbReference type="InterPro" id="IPR029058">
    <property type="entry name" value="AB_hydrolase_fold"/>
</dbReference>
<protein>
    <submittedName>
        <fullName evidence="4">FSH1-domain-containing protein</fullName>
    </submittedName>
</protein>
<name>A0AAD4LQN3_9AGAM</name>
<sequence>MSDSGSPAPKVLMLHGYSQNSSIFSKRVAALRKSLGKDVELVFVDAPHVLMPVDLTGHGTSLDAFGAAEASTTSEDPALKPRGWWRTDLTRTRTDGLEESLAYLRDILRTQRFEGVLGFSQGAGLAALLAALLERPHLHPPFLVDGEPPHPPLRFCVAVSGFKVAGPLSTAVFSEGYVTPTLHVLGKNDILVIEERSRVLINVSKTKRVEMHDGGHFVPSKASWRTFLKAYMLDPTGDVPSPGLTSASQPGSGAVTPLTG</sequence>
<dbReference type="SUPFAM" id="SSF53474">
    <property type="entry name" value="alpha/beta-Hydrolases"/>
    <property type="match status" value="1"/>
</dbReference>
<dbReference type="Gene3D" id="3.40.50.1820">
    <property type="entry name" value="alpha/beta hydrolase"/>
    <property type="match status" value="1"/>
</dbReference>
<dbReference type="GO" id="GO:0005737">
    <property type="term" value="C:cytoplasm"/>
    <property type="evidence" value="ECO:0007669"/>
    <property type="project" value="TreeGrafter"/>
</dbReference>
<dbReference type="InterPro" id="IPR005645">
    <property type="entry name" value="FSH-like_dom"/>
</dbReference>
<dbReference type="AlphaFoldDB" id="A0AAD4LQN3"/>
<dbReference type="Proteomes" id="UP001201163">
    <property type="component" value="Unassembled WGS sequence"/>
</dbReference>
<dbReference type="PANTHER" id="PTHR48070:SF6">
    <property type="entry name" value="ESTERASE OVCA2"/>
    <property type="match status" value="1"/>
</dbReference>
<dbReference type="EMBL" id="JAKELL010000008">
    <property type="protein sequence ID" value="KAH8996829.1"/>
    <property type="molecule type" value="Genomic_DNA"/>
</dbReference>
<proteinExistence type="predicted"/>
<dbReference type="PANTHER" id="PTHR48070">
    <property type="entry name" value="ESTERASE OVCA2"/>
    <property type="match status" value="1"/>
</dbReference>
<feature type="domain" description="Serine hydrolase" evidence="3">
    <location>
        <begin position="8"/>
        <end position="226"/>
    </location>
</feature>
<feature type="region of interest" description="Disordered" evidence="2">
    <location>
        <begin position="241"/>
        <end position="260"/>
    </location>
</feature>
<reference evidence="4" key="1">
    <citation type="submission" date="2022-01" db="EMBL/GenBank/DDBJ databases">
        <title>Comparative genomics reveals a dynamic genome evolution in the ectomycorrhizal milk-cap (Lactarius) mushrooms.</title>
        <authorList>
            <consortium name="DOE Joint Genome Institute"/>
            <person name="Lebreton A."/>
            <person name="Tang N."/>
            <person name="Kuo A."/>
            <person name="LaButti K."/>
            <person name="Drula E."/>
            <person name="Barry K."/>
            <person name="Clum A."/>
            <person name="Lipzen A."/>
            <person name="Mousain D."/>
            <person name="Ng V."/>
            <person name="Wang R."/>
            <person name="Wang X."/>
            <person name="Dai Y."/>
            <person name="Henrissat B."/>
            <person name="Grigoriev I.V."/>
            <person name="Guerin-Laguette A."/>
            <person name="Yu F."/>
            <person name="Martin F.M."/>
        </authorList>
    </citation>
    <scope>NUCLEOTIDE SEQUENCE</scope>
    <source>
        <strain evidence="4">QP</strain>
    </source>
</reference>
<evidence type="ECO:0000256" key="2">
    <source>
        <dbReference type="SAM" id="MobiDB-lite"/>
    </source>
</evidence>
<accession>A0AAD4LQN3</accession>
<keyword evidence="1" id="KW-0378">Hydrolase</keyword>
<gene>
    <name evidence="4" type="ORF">EDB92DRAFT_1842213</name>
</gene>
<organism evidence="4 5">
    <name type="scientific">Lactarius akahatsu</name>
    <dbReference type="NCBI Taxonomy" id="416441"/>
    <lineage>
        <taxon>Eukaryota</taxon>
        <taxon>Fungi</taxon>
        <taxon>Dikarya</taxon>
        <taxon>Basidiomycota</taxon>
        <taxon>Agaricomycotina</taxon>
        <taxon>Agaricomycetes</taxon>
        <taxon>Russulales</taxon>
        <taxon>Russulaceae</taxon>
        <taxon>Lactarius</taxon>
    </lineage>
</organism>
<evidence type="ECO:0000313" key="4">
    <source>
        <dbReference type="EMBL" id="KAH8996829.1"/>
    </source>
</evidence>
<evidence type="ECO:0000256" key="1">
    <source>
        <dbReference type="ARBA" id="ARBA00022801"/>
    </source>
</evidence>